<dbReference type="InterPro" id="IPR000719">
    <property type="entry name" value="Prot_kinase_dom"/>
</dbReference>
<evidence type="ECO:0000256" key="3">
    <source>
        <dbReference type="ARBA" id="ARBA00022777"/>
    </source>
</evidence>
<evidence type="ECO:0000256" key="1">
    <source>
        <dbReference type="ARBA" id="ARBA00022679"/>
    </source>
</evidence>
<feature type="domain" description="Protein kinase" evidence="5">
    <location>
        <begin position="162"/>
        <end position="391"/>
    </location>
</feature>
<keyword evidence="7" id="KW-1185">Reference proteome</keyword>
<evidence type="ECO:0000259" key="5">
    <source>
        <dbReference type="PROSITE" id="PS50011"/>
    </source>
</evidence>
<dbReference type="GO" id="GO:0005524">
    <property type="term" value="F:ATP binding"/>
    <property type="evidence" value="ECO:0007669"/>
    <property type="project" value="UniProtKB-KW"/>
</dbReference>
<evidence type="ECO:0000256" key="2">
    <source>
        <dbReference type="ARBA" id="ARBA00022741"/>
    </source>
</evidence>
<organism evidence="6 7">
    <name type="scientific">Acaulospora morrowiae</name>
    <dbReference type="NCBI Taxonomy" id="94023"/>
    <lineage>
        <taxon>Eukaryota</taxon>
        <taxon>Fungi</taxon>
        <taxon>Fungi incertae sedis</taxon>
        <taxon>Mucoromycota</taxon>
        <taxon>Glomeromycotina</taxon>
        <taxon>Glomeromycetes</taxon>
        <taxon>Diversisporales</taxon>
        <taxon>Acaulosporaceae</taxon>
        <taxon>Acaulospora</taxon>
    </lineage>
</organism>
<dbReference type="InterPro" id="IPR006597">
    <property type="entry name" value="Sel1-like"/>
</dbReference>
<keyword evidence="3" id="KW-0418">Kinase</keyword>
<protein>
    <submittedName>
        <fullName evidence="6">17669_t:CDS:1</fullName>
    </submittedName>
</protein>
<dbReference type="EMBL" id="CAJVPV010001290">
    <property type="protein sequence ID" value="CAG8492738.1"/>
    <property type="molecule type" value="Genomic_DNA"/>
</dbReference>
<dbReference type="Pfam" id="PF07714">
    <property type="entry name" value="PK_Tyr_Ser-Thr"/>
    <property type="match status" value="2"/>
</dbReference>
<name>A0A9N8ZGV1_9GLOM</name>
<dbReference type="SMART" id="SM00671">
    <property type="entry name" value="SEL1"/>
    <property type="match status" value="3"/>
</dbReference>
<dbReference type="PANTHER" id="PTHR44329">
    <property type="entry name" value="SERINE/THREONINE-PROTEIN KINASE TNNI3K-RELATED"/>
    <property type="match status" value="1"/>
</dbReference>
<dbReference type="Gene3D" id="1.10.510.10">
    <property type="entry name" value="Transferase(Phosphotransferase) domain 1"/>
    <property type="match status" value="1"/>
</dbReference>
<keyword evidence="2" id="KW-0547">Nucleotide-binding</keyword>
<dbReference type="AlphaFoldDB" id="A0A9N8ZGV1"/>
<dbReference type="PROSITE" id="PS50011">
    <property type="entry name" value="PROTEIN_KINASE_DOM"/>
    <property type="match status" value="1"/>
</dbReference>
<accession>A0A9N8ZGV1</accession>
<reference evidence="6" key="1">
    <citation type="submission" date="2021-06" db="EMBL/GenBank/DDBJ databases">
        <authorList>
            <person name="Kallberg Y."/>
            <person name="Tangrot J."/>
            <person name="Rosling A."/>
        </authorList>
    </citation>
    <scope>NUCLEOTIDE SEQUENCE</scope>
    <source>
        <strain evidence="6">CL551</strain>
    </source>
</reference>
<proteinExistence type="predicted"/>
<dbReference type="OrthoDB" id="2314769at2759"/>
<dbReference type="InterPro" id="IPR051681">
    <property type="entry name" value="Ser/Thr_Kinases-Pseudokinases"/>
</dbReference>
<keyword evidence="1" id="KW-0808">Transferase</keyword>
<comment type="caution">
    <text evidence="6">The sequence shown here is derived from an EMBL/GenBank/DDBJ whole genome shotgun (WGS) entry which is preliminary data.</text>
</comment>
<dbReference type="Proteomes" id="UP000789342">
    <property type="component" value="Unassembled WGS sequence"/>
</dbReference>
<dbReference type="SUPFAM" id="SSF56112">
    <property type="entry name" value="Protein kinase-like (PK-like)"/>
    <property type="match status" value="1"/>
</dbReference>
<sequence>MTAALQTSRKIFEEIQSLSEKANYNDEVIRSLAVHIKTAGLWLMDLNPPEEKCHLAYKNYIDILTQIRDYIYELSEYGSFSKRYLEKTKDFERLYETCITKHDEVIREFKLSLNIAYDIPASQYLVEQMRTYANIALRKKGIEIPRSELEKIQLSSEWICDEEDDEPVVRGKEKQIKRQLYGTQEVAVKKIENENRDLVNRYAFFMSKLSHCNNIEKFYGILRINHDLYVVTEWAEEGNLEDVLQSDRELSWLRRLKISEQIANALEFIHRAEIYHHNVKSRNVLLDEHLNAKLTGFDSSRFNVQSTTSNDESISSLRFSIVLWEIGRREKPFKDIDDDLDVANRIMRGERPPIPMDAPSEYIELMKQGWSDNSSSRPIIQTMREKLHKLVRQYQNRGNATSLPHSSPSIIDTPIITNTGSQNHSPIPPLNDAIKLHSQKNYAEAFSLFQQHAEKSATAKFFCGYYLYHGMDGVCKNEDRAIVYLREAADAGKSEAQVLYAKVCLHGSTYDGENGIKYLKKAVKNNDRSALEMWAEILYDGRFEQDMNTDEAYKVWEKAASMGSTNAKRKLKELFPNFDS</sequence>
<dbReference type="GO" id="GO:0004674">
    <property type="term" value="F:protein serine/threonine kinase activity"/>
    <property type="evidence" value="ECO:0007669"/>
    <property type="project" value="TreeGrafter"/>
</dbReference>
<dbReference type="SUPFAM" id="SSF81901">
    <property type="entry name" value="HCP-like"/>
    <property type="match status" value="1"/>
</dbReference>
<evidence type="ECO:0000313" key="7">
    <source>
        <dbReference type="Proteomes" id="UP000789342"/>
    </source>
</evidence>
<dbReference type="InterPro" id="IPR011990">
    <property type="entry name" value="TPR-like_helical_dom_sf"/>
</dbReference>
<dbReference type="InterPro" id="IPR001245">
    <property type="entry name" value="Ser-Thr/Tyr_kinase_cat_dom"/>
</dbReference>
<dbReference type="Pfam" id="PF08238">
    <property type="entry name" value="Sel1"/>
    <property type="match status" value="3"/>
</dbReference>
<keyword evidence="4" id="KW-0067">ATP-binding</keyword>
<dbReference type="PANTHER" id="PTHR44329:SF288">
    <property type="entry name" value="MITOGEN-ACTIVATED PROTEIN KINASE KINASE KINASE 20"/>
    <property type="match status" value="1"/>
</dbReference>
<evidence type="ECO:0000256" key="4">
    <source>
        <dbReference type="ARBA" id="ARBA00022840"/>
    </source>
</evidence>
<evidence type="ECO:0000313" key="6">
    <source>
        <dbReference type="EMBL" id="CAG8492738.1"/>
    </source>
</evidence>
<gene>
    <name evidence="6" type="ORF">AMORRO_LOCUS2856</name>
</gene>
<dbReference type="Gene3D" id="1.25.40.10">
    <property type="entry name" value="Tetratricopeptide repeat domain"/>
    <property type="match status" value="1"/>
</dbReference>
<dbReference type="InterPro" id="IPR011009">
    <property type="entry name" value="Kinase-like_dom_sf"/>
</dbReference>